<keyword evidence="4" id="KW-1185">Reference proteome</keyword>
<feature type="coiled-coil region" evidence="1">
    <location>
        <begin position="211"/>
        <end position="238"/>
    </location>
</feature>
<sequence length="330" mass="35696">MMATLKRSRSTEPDAQHSKKHPRLSKTQVLDEGHPTMVEIAPESIQSPRAVVTQREQILESALAALTKALQRRDEELDAKNLEIADLRRQLVNEKGDIVPGAEPQGQEQESQLQELMKQVAELSQKVNAISSSEGRQREDLSAASTQSSSTTSIGRGASSIENPSMAAMASTPPTPYPPKFGTTNSTSFPPPAASIPLPIPTSSSSSSDLLLEAQLRISTLEHENAVLTEKLTECNARLQAQRGLVKQPAGTRPPSTARKTGLFANPLTRIPRRPSPAGESNTDGEHSVFSAVSCPEPFSREPGTLTITKQMALWADLDNLDKEVLETIL</sequence>
<feature type="compositionally biased region" description="Low complexity" evidence="2">
    <location>
        <begin position="142"/>
        <end position="153"/>
    </location>
</feature>
<feature type="region of interest" description="Disordered" evidence="2">
    <location>
        <begin position="245"/>
        <end position="290"/>
    </location>
</feature>
<gene>
    <name evidence="3" type="ORF">DFP72DRAFT_929508</name>
</gene>
<name>A0A8H6LVP9_9AGAR</name>
<dbReference type="EMBL" id="JACGCI010000123">
    <property type="protein sequence ID" value="KAF6744410.1"/>
    <property type="molecule type" value="Genomic_DNA"/>
</dbReference>
<evidence type="ECO:0000313" key="4">
    <source>
        <dbReference type="Proteomes" id="UP000521943"/>
    </source>
</evidence>
<reference evidence="3 4" key="1">
    <citation type="submission" date="2020-07" db="EMBL/GenBank/DDBJ databases">
        <title>Comparative genomics of pyrophilous fungi reveals a link between fire events and developmental genes.</title>
        <authorList>
            <consortium name="DOE Joint Genome Institute"/>
            <person name="Steindorff A.S."/>
            <person name="Carver A."/>
            <person name="Calhoun S."/>
            <person name="Stillman K."/>
            <person name="Liu H."/>
            <person name="Lipzen A."/>
            <person name="Pangilinan J."/>
            <person name="Labutti K."/>
            <person name="Bruns T.D."/>
            <person name="Grigoriev I.V."/>
        </authorList>
    </citation>
    <scope>NUCLEOTIDE SEQUENCE [LARGE SCALE GENOMIC DNA]</scope>
    <source>
        <strain evidence="3 4">CBS 144469</strain>
    </source>
</reference>
<comment type="caution">
    <text evidence="3">The sequence shown here is derived from an EMBL/GenBank/DDBJ whole genome shotgun (WGS) entry which is preliminary data.</text>
</comment>
<feature type="compositionally biased region" description="Pro residues" evidence="2">
    <location>
        <begin position="189"/>
        <end position="200"/>
    </location>
</feature>
<organism evidence="3 4">
    <name type="scientific">Ephemerocybe angulata</name>
    <dbReference type="NCBI Taxonomy" id="980116"/>
    <lineage>
        <taxon>Eukaryota</taxon>
        <taxon>Fungi</taxon>
        <taxon>Dikarya</taxon>
        <taxon>Basidiomycota</taxon>
        <taxon>Agaricomycotina</taxon>
        <taxon>Agaricomycetes</taxon>
        <taxon>Agaricomycetidae</taxon>
        <taxon>Agaricales</taxon>
        <taxon>Agaricineae</taxon>
        <taxon>Psathyrellaceae</taxon>
        <taxon>Ephemerocybe</taxon>
    </lineage>
</organism>
<dbReference type="AlphaFoldDB" id="A0A8H6LVP9"/>
<accession>A0A8H6LVP9</accession>
<protein>
    <submittedName>
        <fullName evidence="3">Uncharacterized protein</fullName>
    </submittedName>
</protein>
<keyword evidence="1" id="KW-0175">Coiled coil</keyword>
<evidence type="ECO:0000313" key="3">
    <source>
        <dbReference type="EMBL" id="KAF6744410.1"/>
    </source>
</evidence>
<feature type="region of interest" description="Disordered" evidence="2">
    <location>
        <begin position="1"/>
        <end position="31"/>
    </location>
</feature>
<proteinExistence type="predicted"/>
<feature type="region of interest" description="Disordered" evidence="2">
    <location>
        <begin position="130"/>
        <end position="206"/>
    </location>
</feature>
<evidence type="ECO:0000256" key="2">
    <source>
        <dbReference type="SAM" id="MobiDB-lite"/>
    </source>
</evidence>
<evidence type="ECO:0000256" key="1">
    <source>
        <dbReference type="SAM" id="Coils"/>
    </source>
</evidence>
<dbReference type="Proteomes" id="UP000521943">
    <property type="component" value="Unassembled WGS sequence"/>
</dbReference>